<dbReference type="EMBL" id="BQNB010008772">
    <property type="protein sequence ID" value="GJS54083.1"/>
    <property type="molecule type" value="Genomic_DNA"/>
</dbReference>
<protein>
    <submittedName>
        <fullName evidence="2">Uncharacterized protein</fullName>
    </submittedName>
</protein>
<reference evidence="2" key="2">
    <citation type="submission" date="2022-01" db="EMBL/GenBank/DDBJ databases">
        <authorList>
            <person name="Yamashiro T."/>
            <person name="Shiraishi A."/>
            <person name="Satake H."/>
            <person name="Nakayama K."/>
        </authorList>
    </citation>
    <scope>NUCLEOTIDE SEQUENCE</scope>
</reference>
<proteinExistence type="predicted"/>
<gene>
    <name evidence="2" type="ORF">Tco_0627445</name>
</gene>
<feature type="region of interest" description="Disordered" evidence="1">
    <location>
        <begin position="1"/>
        <end position="29"/>
    </location>
</feature>
<reference evidence="2" key="1">
    <citation type="journal article" date="2022" name="Int. J. Mol. Sci.">
        <title>Draft Genome of Tanacetum Coccineum: Genomic Comparison of Closely Related Tanacetum-Family Plants.</title>
        <authorList>
            <person name="Yamashiro T."/>
            <person name="Shiraishi A."/>
            <person name="Nakayama K."/>
            <person name="Satake H."/>
        </authorList>
    </citation>
    <scope>NUCLEOTIDE SEQUENCE</scope>
</reference>
<evidence type="ECO:0000313" key="2">
    <source>
        <dbReference type="EMBL" id="GJS54083.1"/>
    </source>
</evidence>
<feature type="region of interest" description="Disordered" evidence="1">
    <location>
        <begin position="128"/>
        <end position="152"/>
    </location>
</feature>
<accession>A0ABQ4WMP4</accession>
<feature type="compositionally biased region" description="Acidic residues" evidence="1">
    <location>
        <begin position="128"/>
        <end position="137"/>
    </location>
</feature>
<evidence type="ECO:0000256" key="1">
    <source>
        <dbReference type="SAM" id="MobiDB-lite"/>
    </source>
</evidence>
<organism evidence="2 3">
    <name type="scientific">Tanacetum coccineum</name>
    <dbReference type="NCBI Taxonomy" id="301880"/>
    <lineage>
        <taxon>Eukaryota</taxon>
        <taxon>Viridiplantae</taxon>
        <taxon>Streptophyta</taxon>
        <taxon>Embryophyta</taxon>
        <taxon>Tracheophyta</taxon>
        <taxon>Spermatophyta</taxon>
        <taxon>Magnoliopsida</taxon>
        <taxon>eudicotyledons</taxon>
        <taxon>Gunneridae</taxon>
        <taxon>Pentapetalae</taxon>
        <taxon>asterids</taxon>
        <taxon>campanulids</taxon>
        <taxon>Asterales</taxon>
        <taxon>Asteraceae</taxon>
        <taxon>Asteroideae</taxon>
        <taxon>Anthemideae</taxon>
        <taxon>Anthemidinae</taxon>
        <taxon>Tanacetum</taxon>
    </lineage>
</organism>
<sequence>MHKEDQQAAGGPTYLGVTSEEGAHPQLSSGMSAFSNLKPIYSASVIVHFEYASEYDASAYSIAEADPGTSASNDSLPPQQVILQNQVKKSSFGEIKLEDLEKLVPNVKVDFKDLDSLEDDHIIVVDDSEKDEEEDKNEEIHSTINDDTEDISACIPPSPRSILIQELINQVLLP</sequence>
<comment type="caution">
    <text evidence="2">The sequence shown here is derived from an EMBL/GenBank/DDBJ whole genome shotgun (WGS) entry which is preliminary data.</text>
</comment>
<name>A0ABQ4WMP4_9ASTR</name>
<evidence type="ECO:0000313" key="3">
    <source>
        <dbReference type="Proteomes" id="UP001151760"/>
    </source>
</evidence>
<keyword evidence="3" id="KW-1185">Reference proteome</keyword>
<dbReference type="Proteomes" id="UP001151760">
    <property type="component" value="Unassembled WGS sequence"/>
</dbReference>